<dbReference type="Proteomes" id="UP000287609">
    <property type="component" value="Unassembled WGS sequence"/>
</dbReference>
<evidence type="ECO:0000256" key="1">
    <source>
        <dbReference type="SAM" id="Phobius"/>
    </source>
</evidence>
<feature type="transmembrane region" description="Helical" evidence="1">
    <location>
        <begin position="324"/>
        <end position="345"/>
    </location>
</feature>
<feature type="transmembrane region" description="Helical" evidence="1">
    <location>
        <begin position="564"/>
        <end position="587"/>
    </location>
</feature>
<feature type="transmembrane region" description="Helical" evidence="1">
    <location>
        <begin position="276"/>
        <end position="294"/>
    </location>
</feature>
<evidence type="ECO:0000313" key="3">
    <source>
        <dbReference type="Proteomes" id="UP000287609"/>
    </source>
</evidence>
<proteinExistence type="predicted"/>
<evidence type="ECO:0000313" key="2">
    <source>
        <dbReference type="EMBL" id="RSX53343.1"/>
    </source>
</evidence>
<feature type="transmembrane region" description="Helical" evidence="1">
    <location>
        <begin position="201"/>
        <end position="219"/>
    </location>
</feature>
<organism evidence="2 3">
    <name type="scientific">Bifidobacterium dolichotidis</name>
    <dbReference type="NCBI Taxonomy" id="2306976"/>
    <lineage>
        <taxon>Bacteria</taxon>
        <taxon>Bacillati</taxon>
        <taxon>Actinomycetota</taxon>
        <taxon>Actinomycetes</taxon>
        <taxon>Bifidobacteriales</taxon>
        <taxon>Bifidobacteriaceae</taxon>
        <taxon>Bifidobacterium</taxon>
    </lineage>
</organism>
<reference evidence="2 3" key="1">
    <citation type="submission" date="2018-09" db="EMBL/GenBank/DDBJ databases">
        <title>Characterization of the phylogenetic diversity of five novel species belonging to the genus Bifidobacterium.</title>
        <authorList>
            <person name="Lugli G.A."/>
            <person name="Duranti S."/>
            <person name="Milani C."/>
        </authorList>
    </citation>
    <scope>NUCLEOTIDE SEQUENCE [LARGE SCALE GENOMIC DNA]</scope>
    <source>
        <strain evidence="2 3">2036B</strain>
    </source>
</reference>
<keyword evidence="3" id="KW-1185">Reference proteome</keyword>
<feature type="transmembrane region" description="Helical" evidence="1">
    <location>
        <begin position="478"/>
        <end position="496"/>
    </location>
</feature>
<feature type="transmembrane region" description="Helical" evidence="1">
    <location>
        <begin position="92"/>
        <end position="111"/>
    </location>
</feature>
<gene>
    <name evidence="2" type="ORF">D2E26_1385</name>
</gene>
<feature type="transmembrane region" description="Helical" evidence="1">
    <location>
        <begin position="300"/>
        <end position="317"/>
    </location>
</feature>
<feature type="transmembrane region" description="Helical" evidence="1">
    <location>
        <begin position="21"/>
        <end position="43"/>
    </location>
</feature>
<feature type="transmembrane region" description="Helical" evidence="1">
    <location>
        <begin position="231"/>
        <end position="264"/>
    </location>
</feature>
<comment type="caution">
    <text evidence="2">The sequence shown here is derived from an EMBL/GenBank/DDBJ whole genome shotgun (WGS) entry which is preliminary data.</text>
</comment>
<accession>A0A430FKB9</accession>
<dbReference type="AlphaFoldDB" id="A0A430FKB9"/>
<keyword evidence="1" id="KW-0472">Membrane</keyword>
<feature type="transmembrane region" description="Helical" evidence="1">
    <location>
        <begin position="533"/>
        <end position="558"/>
    </location>
</feature>
<keyword evidence="1" id="KW-0812">Transmembrane</keyword>
<sequence length="603" mass="66655">MAISSKQTATVLHWWNSKLPRVLLIIALAIQFILTGFLVWISFGSTMQFIGFSERFTIHQAVPTFAFILGVLGLALLAIAVTPLLRRAPRRIVCAALLIYVFVAQMIWIVSLSSTDYGYNDSRSLMAVADGLNHVVDNPSSHEQALWFAPDACTRKDPMTYCRNGVPSSNRYLHHYPFQSGPALWFMLIFRIFGANNVLGIQFANAVFGVLLVACLWYLTSQFVQGSKATATLTLLIVGFFPLVCISAFVYTNMVGFALVLAGICVILRSLSVHQAWGSAGLMCVGFIICAMGLMFKSTYVIVLFAACIAIILAALVSTRYWQIPVSLGFGAVAYKLSSLLPLAYVERVTGYTYGKGMPMSSWIMLGLQVNPKYPDRAGWWTGLALHTSDAAHGDYAKQQELIQQWLTTRVGQMKANPHEALEFFNLKLMSEWSDPTFESFYYSGLGHSASDLTGSVAGLVQTRAGSPMFAYLNAFQSLVYVAAFIGVIALVYRLLRRSSHRSFSSLDSFDSLDHEQQQVTQQQSMQQQVTQLIVNDIFITTTLSAGFIGGFLCYVLWEAKSVYALPFFILLLPVAAYGLSTLTNLAEHGVRHLLSRNTTVSK</sequence>
<keyword evidence="1" id="KW-1133">Transmembrane helix</keyword>
<protein>
    <recommendedName>
        <fullName evidence="4">Glycosyltransferase RgtA/B/C/D-like domain-containing protein</fullName>
    </recommendedName>
</protein>
<name>A0A430FKB9_9BIFI</name>
<feature type="transmembrane region" description="Helical" evidence="1">
    <location>
        <begin position="63"/>
        <end position="85"/>
    </location>
</feature>
<dbReference type="EMBL" id="QXGM01000004">
    <property type="protein sequence ID" value="RSX53343.1"/>
    <property type="molecule type" value="Genomic_DNA"/>
</dbReference>
<evidence type="ECO:0008006" key="4">
    <source>
        <dbReference type="Google" id="ProtNLM"/>
    </source>
</evidence>